<dbReference type="InterPro" id="IPR001073">
    <property type="entry name" value="C1q_dom"/>
</dbReference>
<dbReference type="PROSITE" id="PS50871">
    <property type="entry name" value="C1Q"/>
    <property type="match status" value="1"/>
</dbReference>
<organism evidence="5 6">
    <name type="scientific">Mytilus galloprovincialis</name>
    <name type="common">Mediterranean mussel</name>
    <dbReference type="NCBI Taxonomy" id="29158"/>
    <lineage>
        <taxon>Eukaryota</taxon>
        <taxon>Metazoa</taxon>
        <taxon>Spiralia</taxon>
        <taxon>Lophotrochozoa</taxon>
        <taxon>Mollusca</taxon>
        <taxon>Bivalvia</taxon>
        <taxon>Autobranchia</taxon>
        <taxon>Pteriomorphia</taxon>
        <taxon>Mytilida</taxon>
        <taxon>Mytiloidea</taxon>
        <taxon>Mytilidae</taxon>
        <taxon>Mytilinae</taxon>
        <taxon>Mytilus</taxon>
    </lineage>
</organism>
<keyword evidence="2" id="KW-0964">Secreted</keyword>
<dbReference type="PANTHER" id="PTHR22923:SF116">
    <property type="entry name" value="C1Q DOMAIN-CONTAINING PROTEIN"/>
    <property type="match status" value="1"/>
</dbReference>
<feature type="domain" description="C1q" evidence="4">
    <location>
        <begin position="52"/>
        <end position="126"/>
    </location>
</feature>
<evidence type="ECO:0000313" key="6">
    <source>
        <dbReference type="Proteomes" id="UP000596742"/>
    </source>
</evidence>
<dbReference type="Gene3D" id="2.60.120.40">
    <property type="match status" value="1"/>
</dbReference>
<dbReference type="Proteomes" id="UP000596742">
    <property type="component" value="Unassembled WGS sequence"/>
</dbReference>
<name>A0A8B6HFL3_MYTGA</name>
<dbReference type="OrthoDB" id="6080680at2759"/>
<gene>
    <name evidence="5" type="ORF">MGAL_10B084393</name>
</gene>
<evidence type="ECO:0000256" key="2">
    <source>
        <dbReference type="ARBA" id="ARBA00022525"/>
    </source>
</evidence>
<dbReference type="EMBL" id="UYJE01009948">
    <property type="protein sequence ID" value="VDI78197.1"/>
    <property type="molecule type" value="Genomic_DNA"/>
</dbReference>
<dbReference type="AlphaFoldDB" id="A0A8B6HFL3"/>
<sequence length="126" mass="14268">MEKKIAMLEMEVSELRLWKSDFEKKSIGNKAFSRQKLRKRSKKKRLLLQQIDFKSGVAFSAYLSTSFKAASFGKSREMVYDKIECNVGNGYDNNTGTFRAPIKGTYSFTWSVCASGVDQGELGVEL</sequence>
<protein>
    <recommendedName>
        <fullName evidence="4">C1q domain-containing protein</fullName>
    </recommendedName>
</protein>
<dbReference type="InterPro" id="IPR050822">
    <property type="entry name" value="Cerebellin_Synaptic_Org"/>
</dbReference>
<dbReference type="InterPro" id="IPR008983">
    <property type="entry name" value="Tumour_necrosis_fac-like_dom"/>
</dbReference>
<dbReference type="GO" id="GO:0005576">
    <property type="term" value="C:extracellular region"/>
    <property type="evidence" value="ECO:0007669"/>
    <property type="project" value="UniProtKB-SubCell"/>
</dbReference>
<evidence type="ECO:0000259" key="4">
    <source>
        <dbReference type="PROSITE" id="PS50871"/>
    </source>
</evidence>
<dbReference type="Pfam" id="PF00386">
    <property type="entry name" value="C1q"/>
    <property type="match status" value="1"/>
</dbReference>
<keyword evidence="6" id="KW-1185">Reference proteome</keyword>
<accession>A0A8B6HFL3</accession>
<dbReference type="SUPFAM" id="SSF49842">
    <property type="entry name" value="TNF-like"/>
    <property type="match status" value="1"/>
</dbReference>
<reference evidence="5" key="1">
    <citation type="submission" date="2018-11" db="EMBL/GenBank/DDBJ databases">
        <authorList>
            <person name="Alioto T."/>
            <person name="Alioto T."/>
        </authorList>
    </citation>
    <scope>NUCLEOTIDE SEQUENCE</scope>
</reference>
<comment type="caution">
    <text evidence="5">The sequence shown here is derived from an EMBL/GenBank/DDBJ whole genome shotgun (WGS) entry which is preliminary data.</text>
</comment>
<dbReference type="PANTHER" id="PTHR22923">
    <property type="entry name" value="CEREBELLIN-RELATED"/>
    <property type="match status" value="1"/>
</dbReference>
<evidence type="ECO:0000313" key="5">
    <source>
        <dbReference type="EMBL" id="VDI78197.1"/>
    </source>
</evidence>
<evidence type="ECO:0000256" key="3">
    <source>
        <dbReference type="ARBA" id="ARBA00022729"/>
    </source>
</evidence>
<keyword evidence="3" id="KW-0732">Signal</keyword>
<evidence type="ECO:0000256" key="1">
    <source>
        <dbReference type="ARBA" id="ARBA00004613"/>
    </source>
</evidence>
<comment type="subcellular location">
    <subcellularLocation>
        <location evidence="1">Secreted</location>
    </subcellularLocation>
</comment>
<proteinExistence type="predicted"/>